<dbReference type="FunFam" id="3.30.200.20:FF:000171">
    <property type="entry name" value="Putative cyclin-dependent kinase-like 5"/>
    <property type="match status" value="1"/>
</dbReference>
<evidence type="ECO:0000256" key="7">
    <source>
        <dbReference type="PROSITE-ProRule" id="PRU10141"/>
    </source>
</evidence>
<dbReference type="GO" id="GO:0005634">
    <property type="term" value="C:nucleus"/>
    <property type="evidence" value="ECO:0007669"/>
    <property type="project" value="TreeGrafter"/>
</dbReference>
<comment type="subunit">
    <text evidence="3">May form a complex composed of at least the catalytic subunit CRK2 and a cyclin.</text>
</comment>
<dbReference type="Gene3D" id="3.30.200.20">
    <property type="entry name" value="Phosphorylase Kinase, domain 1"/>
    <property type="match status" value="1"/>
</dbReference>
<keyword evidence="11" id="KW-1185">Reference proteome</keyword>
<feature type="compositionally biased region" description="Low complexity" evidence="8">
    <location>
        <begin position="435"/>
        <end position="450"/>
    </location>
</feature>
<evidence type="ECO:0000259" key="9">
    <source>
        <dbReference type="PROSITE" id="PS50011"/>
    </source>
</evidence>
<protein>
    <recommendedName>
        <fullName evidence="4">Cyclin-dependent kinase 2 homolog</fullName>
    </recommendedName>
    <alternativeName>
        <fullName evidence="5">Cell division control protein 2 homolog</fullName>
    </alternativeName>
    <alternativeName>
        <fullName evidence="6">cdc2-related kinase 2</fullName>
    </alternativeName>
</protein>
<gene>
    <name evidence="10" type="ORF">N0F65_002848</name>
</gene>
<reference evidence="10" key="2">
    <citation type="journal article" date="2023" name="Microbiol Resour">
        <title>Decontamination and Annotation of the Draft Genome Sequence of the Oomycete Lagenidium giganteum ARSEF 373.</title>
        <authorList>
            <person name="Morgan W.R."/>
            <person name="Tartar A."/>
        </authorList>
    </citation>
    <scope>NUCLEOTIDE SEQUENCE</scope>
    <source>
        <strain evidence="10">ARSEF 373</strain>
    </source>
</reference>
<feature type="compositionally biased region" description="Low complexity" evidence="8">
    <location>
        <begin position="286"/>
        <end position="306"/>
    </location>
</feature>
<feature type="compositionally biased region" description="Polar residues" evidence="8">
    <location>
        <begin position="307"/>
        <end position="324"/>
    </location>
</feature>
<sequence>PKASTERNERQAVRASMNKYEVLGVIGEGAYGVVLKCRNKETNEVVAIKKFKENEEDDPMVRKTTLREVKMLRFLKHNNIVTLKEAFRRKGRLYLVFEYMEKNLLEVLEEKPNGVEILGSLSKRSMELFANNPRFSGMKMPEVKHPETLYRKYNGRLSKKGICFLEGTIQLCPEDRLTSEECLRHPYFEGLSATQFESIPGAIGMVPPPPEIKPLPLASVRDKACDDDDAGSVSNGDGADSGRTKCWTSSRAVSRAEEKGISKLAPSQSKEKRRSGRKSRSDDKGTSTSSLSSATTSSKKSIQSASVNELNDDLSSYSWRGSTSELKEDPETIISNGGNTRRKEKERKKSGNSGSNNSSNSGGNGSVKNVQAKVVPTNSKKKLSDSGLQSMPSATSVPQNVSAVRPVSRQSMTQGQRYLPHLSCAASETLAQVVASSSGSTAPSSQSTSQHDVLASEQGNVYNYPVYPRASLVSKKSSKKPRERTNEAQEELDYS</sequence>
<dbReference type="GO" id="GO:0004672">
    <property type="term" value="F:protein kinase activity"/>
    <property type="evidence" value="ECO:0007669"/>
    <property type="project" value="InterPro"/>
</dbReference>
<dbReference type="EMBL" id="DAKRPA010000019">
    <property type="protein sequence ID" value="DBA03440.1"/>
    <property type="molecule type" value="Genomic_DNA"/>
</dbReference>
<reference evidence="10" key="1">
    <citation type="submission" date="2022-11" db="EMBL/GenBank/DDBJ databases">
        <authorList>
            <person name="Morgan W.R."/>
            <person name="Tartar A."/>
        </authorList>
    </citation>
    <scope>NUCLEOTIDE SEQUENCE</scope>
    <source>
        <strain evidence="10">ARSEF 373</strain>
    </source>
</reference>
<feature type="region of interest" description="Disordered" evidence="8">
    <location>
        <begin position="223"/>
        <end position="415"/>
    </location>
</feature>
<name>A0AAV2ZGD1_9STRA</name>
<feature type="binding site" evidence="7">
    <location>
        <position position="50"/>
    </location>
    <ligand>
        <name>ATP</name>
        <dbReference type="ChEBI" id="CHEBI:30616"/>
    </ligand>
</feature>
<keyword evidence="1 7" id="KW-0547">Nucleotide-binding</keyword>
<feature type="compositionally biased region" description="Polar residues" evidence="8">
    <location>
        <begin position="386"/>
        <end position="415"/>
    </location>
</feature>
<accession>A0AAV2ZGD1</accession>
<proteinExistence type="predicted"/>
<dbReference type="InterPro" id="IPR000719">
    <property type="entry name" value="Prot_kinase_dom"/>
</dbReference>
<dbReference type="Proteomes" id="UP001146120">
    <property type="component" value="Unassembled WGS sequence"/>
</dbReference>
<feature type="region of interest" description="Disordered" evidence="8">
    <location>
        <begin position="470"/>
        <end position="495"/>
    </location>
</feature>
<feature type="region of interest" description="Disordered" evidence="8">
    <location>
        <begin position="434"/>
        <end position="456"/>
    </location>
</feature>
<keyword evidence="2 7" id="KW-0067">ATP-binding</keyword>
<dbReference type="PANTHER" id="PTHR24056:SF111">
    <property type="entry name" value="CYCLIN-DEPENDENT KINASE-LIKE 5"/>
    <property type="match status" value="1"/>
</dbReference>
<dbReference type="GO" id="GO:0005524">
    <property type="term" value="F:ATP binding"/>
    <property type="evidence" value="ECO:0007669"/>
    <property type="project" value="UniProtKB-UniRule"/>
</dbReference>
<feature type="domain" description="Protein kinase" evidence="9">
    <location>
        <begin position="20"/>
        <end position="332"/>
    </location>
</feature>
<dbReference type="Gene3D" id="1.10.510.10">
    <property type="entry name" value="Transferase(Phosphotransferase) domain 1"/>
    <property type="match status" value="1"/>
</dbReference>
<evidence type="ECO:0000313" key="11">
    <source>
        <dbReference type="Proteomes" id="UP001146120"/>
    </source>
</evidence>
<evidence type="ECO:0000256" key="3">
    <source>
        <dbReference type="ARBA" id="ARBA00038543"/>
    </source>
</evidence>
<feature type="non-terminal residue" evidence="10">
    <location>
        <position position="1"/>
    </location>
</feature>
<dbReference type="InterPro" id="IPR011009">
    <property type="entry name" value="Kinase-like_dom_sf"/>
</dbReference>
<evidence type="ECO:0000256" key="6">
    <source>
        <dbReference type="ARBA" id="ARBA00042858"/>
    </source>
</evidence>
<evidence type="ECO:0000256" key="8">
    <source>
        <dbReference type="SAM" id="MobiDB-lite"/>
    </source>
</evidence>
<dbReference type="InterPro" id="IPR050108">
    <property type="entry name" value="CDK"/>
</dbReference>
<dbReference type="Pfam" id="PF00069">
    <property type="entry name" value="Pkinase"/>
    <property type="match status" value="1"/>
</dbReference>
<organism evidence="10 11">
    <name type="scientific">Lagenidium giganteum</name>
    <dbReference type="NCBI Taxonomy" id="4803"/>
    <lineage>
        <taxon>Eukaryota</taxon>
        <taxon>Sar</taxon>
        <taxon>Stramenopiles</taxon>
        <taxon>Oomycota</taxon>
        <taxon>Peronosporomycetes</taxon>
        <taxon>Pythiales</taxon>
        <taxon>Pythiaceae</taxon>
    </lineage>
</organism>
<evidence type="ECO:0000313" key="10">
    <source>
        <dbReference type="EMBL" id="DBA03440.1"/>
    </source>
</evidence>
<evidence type="ECO:0000256" key="2">
    <source>
        <dbReference type="ARBA" id="ARBA00022840"/>
    </source>
</evidence>
<evidence type="ECO:0000256" key="4">
    <source>
        <dbReference type="ARBA" id="ARBA00039612"/>
    </source>
</evidence>
<dbReference type="SUPFAM" id="SSF56112">
    <property type="entry name" value="Protein kinase-like (PK-like)"/>
    <property type="match status" value="1"/>
</dbReference>
<dbReference type="PROSITE" id="PS00107">
    <property type="entry name" value="PROTEIN_KINASE_ATP"/>
    <property type="match status" value="1"/>
</dbReference>
<evidence type="ECO:0000256" key="1">
    <source>
        <dbReference type="ARBA" id="ARBA00022741"/>
    </source>
</evidence>
<dbReference type="AlphaFoldDB" id="A0AAV2ZGD1"/>
<dbReference type="PROSITE" id="PS50011">
    <property type="entry name" value="PROTEIN_KINASE_DOM"/>
    <property type="match status" value="1"/>
</dbReference>
<dbReference type="PANTHER" id="PTHR24056">
    <property type="entry name" value="CELL DIVISION PROTEIN KINASE"/>
    <property type="match status" value="1"/>
</dbReference>
<dbReference type="InterPro" id="IPR017441">
    <property type="entry name" value="Protein_kinase_ATP_BS"/>
</dbReference>
<evidence type="ECO:0000256" key="5">
    <source>
        <dbReference type="ARBA" id="ARBA00041902"/>
    </source>
</evidence>
<comment type="caution">
    <text evidence="10">The sequence shown here is derived from an EMBL/GenBank/DDBJ whole genome shotgun (WGS) entry which is preliminary data.</text>
</comment>
<feature type="compositionally biased region" description="Low complexity" evidence="8">
    <location>
        <begin position="351"/>
        <end position="361"/>
    </location>
</feature>